<sequence>MTNATVSAITDTAQCPVYRWCELDHTDPDIIEHAANAHEKHLTIVAGDVSETFLLEVMNGRPRIECVFDGGEIWIEPGEATNTFENVAEVFTKAAAEYERFAKALSTRLTRPHSVTAELADRDV</sequence>
<organism evidence="1 2">
    <name type="scientific">Microbacterium paraoxydans</name>
    <dbReference type="NCBI Taxonomy" id="199592"/>
    <lineage>
        <taxon>Bacteria</taxon>
        <taxon>Bacillati</taxon>
        <taxon>Actinomycetota</taxon>
        <taxon>Actinomycetes</taxon>
        <taxon>Micrococcales</taxon>
        <taxon>Microbacteriaceae</taxon>
        <taxon>Microbacterium</taxon>
    </lineage>
</organism>
<dbReference type="EMBL" id="LT629770">
    <property type="protein sequence ID" value="SDR82949.1"/>
    <property type="molecule type" value="Genomic_DNA"/>
</dbReference>
<name>A0A1H1MAD3_9MICO</name>
<dbReference type="RefSeq" id="WP_157546960.1">
    <property type="nucleotide sequence ID" value="NZ_LT629770.1"/>
</dbReference>
<gene>
    <name evidence="1" type="ORF">SAMN04489809_0429</name>
</gene>
<reference evidence="1 2" key="1">
    <citation type="submission" date="2016-10" db="EMBL/GenBank/DDBJ databases">
        <authorList>
            <person name="de Groot N.N."/>
        </authorList>
    </citation>
    <scope>NUCLEOTIDE SEQUENCE [LARGE SCALE GENOMIC DNA]</scope>
    <source>
        <strain evidence="1 2">DSM 15019</strain>
    </source>
</reference>
<dbReference type="Proteomes" id="UP000182126">
    <property type="component" value="Chromosome I"/>
</dbReference>
<accession>A0A1H1MAD3</accession>
<dbReference type="GeneID" id="36299401"/>
<evidence type="ECO:0000313" key="2">
    <source>
        <dbReference type="Proteomes" id="UP000182126"/>
    </source>
</evidence>
<protein>
    <submittedName>
        <fullName evidence="1">Uncharacterized protein</fullName>
    </submittedName>
</protein>
<evidence type="ECO:0000313" key="1">
    <source>
        <dbReference type="EMBL" id="SDR82949.1"/>
    </source>
</evidence>
<proteinExistence type="predicted"/>
<dbReference type="AlphaFoldDB" id="A0A1H1MAD3"/>